<dbReference type="InterPro" id="IPR042280">
    <property type="entry name" value="SLC3A2"/>
</dbReference>
<dbReference type="GO" id="GO:0015190">
    <property type="term" value="F:L-leucine transmembrane transporter activity"/>
    <property type="evidence" value="ECO:0007669"/>
    <property type="project" value="TreeGrafter"/>
</dbReference>
<dbReference type="KEGG" id="cqu:CpipJ_CPIJ020244"/>
<dbReference type="GO" id="GO:0015180">
    <property type="term" value="F:L-alanine transmembrane transporter activity"/>
    <property type="evidence" value="ECO:0007669"/>
    <property type="project" value="TreeGrafter"/>
</dbReference>
<dbReference type="HOGENOM" id="CLU_1134520_0_0_1"/>
<accession>B0XLM4</accession>
<dbReference type="OMA" id="DINGMHI"/>
<evidence type="ECO:0000256" key="2">
    <source>
        <dbReference type="SAM" id="Phobius"/>
    </source>
</evidence>
<feature type="compositionally biased region" description="Basic and acidic residues" evidence="1">
    <location>
        <begin position="9"/>
        <end position="43"/>
    </location>
</feature>
<keyword evidence="2" id="KW-0812">Transmembrane</keyword>
<dbReference type="VEuPathDB" id="VectorBase:CPIJ020244"/>
<dbReference type="Proteomes" id="UP000002320">
    <property type="component" value="Unassembled WGS sequence"/>
</dbReference>
<dbReference type="GO" id="GO:1903801">
    <property type="term" value="P:L-leucine import across plasma membrane"/>
    <property type="evidence" value="ECO:0007669"/>
    <property type="project" value="TreeGrafter"/>
</dbReference>
<proteinExistence type="predicted"/>
<dbReference type="EnsemblMetazoa" id="CPIJ020244-RA">
    <property type="protein sequence ID" value="CPIJ020244-PA"/>
    <property type="gene ID" value="CPIJ020244"/>
</dbReference>
<dbReference type="STRING" id="7176.B0XLM4"/>
<dbReference type="PANTHER" id="PTHR46673:SF1">
    <property type="entry name" value="4F2 CELL-SURFACE ANTIGEN HEAVY CHAIN"/>
    <property type="match status" value="1"/>
</dbReference>
<feature type="region of interest" description="Disordered" evidence="1">
    <location>
        <begin position="1"/>
        <end position="98"/>
    </location>
</feature>
<feature type="compositionally biased region" description="Basic and acidic residues" evidence="1">
    <location>
        <begin position="70"/>
        <end position="80"/>
    </location>
</feature>
<dbReference type="VEuPathDB" id="VectorBase:CQUJHB016211"/>
<feature type="domain" description="Solute carrier family 3 member 2 N-terminal" evidence="3">
    <location>
        <begin position="119"/>
        <end position="195"/>
    </location>
</feature>
<dbReference type="GO" id="GO:0016323">
    <property type="term" value="C:basolateral plasma membrane"/>
    <property type="evidence" value="ECO:0007669"/>
    <property type="project" value="TreeGrafter"/>
</dbReference>
<dbReference type="EMBL" id="DS234561">
    <property type="protein sequence ID" value="EDS34437.1"/>
    <property type="molecule type" value="Genomic_DNA"/>
</dbReference>
<dbReference type="GO" id="GO:0016324">
    <property type="term" value="C:apical plasma membrane"/>
    <property type="evidence" value="ECO:0007669"/>
    <property type="project" value="TreeGrafter"/>
</dbReference>
<protein>
    <recommendedName>
        <fullName evidence="3">Solute carrier family 3 member 2 N-terminal domain-containing protein</fullName>
    </recommendedName>
</protein>
<dbReference type="GO" id="GO:0015173">
    <property type="term" value="F:aromatic amino acid transmembrane transporter activity"/>
    <property type="evidence" value="ECO:0007669"/>
    <property type="project" value="TreeGrafter"/>
</dbReference>
<gene>
    <name evidence="5" type="primary">6054667</name>
    <name evidence="4" type="ORF">CpipJ_CPIJ020244</name>
</gene>
<dbReference type="GO" id="GO:1904273">
    <property type="term" value="P:L-alanine import across plasma membrane"/>
    <property type="evidence" value="ECO:0007669"/>
    <property type="project" value="TreeGrafter"/>
</dbReference>
<reference evidence="5" key="2">
    <citation type="submission" date="2020-05" db="UniProtKB">
        <authorList>
            <consortium name="EnsemblMetazoa"/>
        </authorList>
    </citation>
    <scope>IDENTIFICATION</scope>
    <source>
        <strain evidence="5">JHB</strain>
    </source>
</reference>
<evidence type="ECO:0000313" key="6">
    <source>
        <dbReference type="Proteomes" id="UP000002320"/>
    </source>
</evidence>
<dbReference type="InParanoid" id="B0XLM4"/>
<dbReference type="InterPro" id="IPR031984">
    <property type="entry name" value="SLC3A2_N"/>
</dbReference>
<reference evidence="4" key="1">
    <citation type="submission" date="2007-03" db="EMBL/GenBank/DDBJ databases">
        <title>Annotation of Culex pipiens quinquefasciatus.</title>
        <authorList>
            <consortium name="The Broad Institute Genome Sequencing Platform"/>
            <person name="Atkinson P.W."/>
            <person name="Hemingway J."/>
            <person name="Christensen B.M."/>
            <person name="Higgs S."/>
            <person name="Kodira C."/>
            <person name="Hannick L."/>
            <person name="Megy K."/>
            <person name="O'Leary S."/>
            <person name="Pearson M."/>
            <person name="Haas B.J."/>
            <person name="Mauceli E."/>
            <person name="Wortman J.R."/>
            <person name="Lee N.H."/>
            <person name="Guigo R."/>
            <person name="Stanke M."/>
            <person name="Alvarado L."/>
            <person name="Amedeo P."/>
            <person name="Antoine C.H."/>
            <person name="Arensburger P."/>
            <person name="Bidwell S.L."/>
            <person name="Crawford M."/>
            <person name="Camaro F."/>
            <person name="Devon K."/>
            <person name="Engels R."/>
            <person name="Hammond M."/>
            <person name="Howarth C."/>
            <person name="Koehrsen M."/>
            <person name="Lawson D."/>
            <person name="Montgomery P."/>
            <person name="Nene V."/>
            <person name="Nusbaum C."/>
            <person name="Puiu D."/>
            <person name="Romero-Severson J."/>
            <person name="Severson D.W."/>
            <person name="Shumway M."/>
            <person name="Sisk P."/>
            <person name="Stolte C."/>
            <person name="Zeng Q."/>
            <person name="Eisenstadt E."/>
            <person name="Fraser-Liggett C."/>
            <person name="Strausberg R."/>
            <person name="Galagan J."/>
            <person name="Birren B."/>
            <person name="Collins F.H."/>
        </authorList>
    </citation>
    <scope>NUCLEOTIDE SEQUENCE [LARGE SCALE GENOMIC DNA]</scope>
    <source>
        <strain evidence="4">JHB</strain>
    </source>
</reference>
<evidence type="ECO:0000259" key="3">
    <source>
        <dbReference type="Pfam" id="PF16028"/>
    </source>
</evidence>
<dbReference type="Pfam" id="PF16028">
    <property type="entry name" value="SLC3A2_N"/>
    <property type="match status" value="1"/>
</dbReference>
<evidence type="ECO:0000313" key="4">
    <source>
        <dbReference type="EMBL" id="EDS34437.1"/>
    </source>
</evidence>
<organism>
    <name type="scientific">Culex quinquefasciatus</name>
    <name type="common">Southern house mosquito</name>
    <name type="synonym">Culex pungens</name>
    <dbReference type="NCBI Taxonomy" id="7176"/>
    <lineage>
        <taxon>Eukaryota</taxon>
        <taxon>Metazoa</taxon>
        <taxon>Ecdysozoa</taxon>
        <taxon>Arthropoda</taxon>
        <taxon>Hexapoda</taxon>
        <taxon>Insecta</taxon>
        <taxon>Pterygota</taxon>
        <taxon>Neoptera</taxon>
        <taxon>Endopterygota</taxon>
        <taxon>Diptera</taxon>
        <taxon>Nematocera</taxon>
        <taxon>Culicoidea</taxon>
        <taxon>Culicidae</taxon>
        <taxon>Culicinae</taxon>
        <taxon>Culicini</taxon>
        <taxon>Culex</taxon>
        <taxon>Culex</taxon>
    </lineage>
</organism>
<dbReference type="GO" id="GO:0015823">
    <property type="term" value="P:phenylalanine transport"/>
    <property type="evidence" value="ECO:0007669"/>
    <property type="project" value="TreeGrafter"/>
</dbReference>
<dbReference type="OrthoDB" id="204980at2759"/>
<feature type="transmembrane region" description="Helical" evidence="2">
    <location>
        <begin position="153"/>
        <end position="175"/>
    </location>
</feature>
<sequence>MDETNRNSAKLDIEAARQQSADKENSKEKLSPEPKESYKKLSDAELDQANGAARKQPADSDDPAMVRENGNCKDGEDEKMLNGGGAGDAVATTNGGEKEKLTQKELEVTFTSEGQNGDVRINLEVEKQQTFSGMSKEELMKFANDPFWVRLRWFLFVVFWGLWIGMLAGAVYIILDAPKCAAPVPLSWWQTGPLVTVDEQSYREQVADVKKFGASGVVYKLPEDETYFVEGALEGKIKELVKAFG</sequence>
<keyword evidence="6" id="KW-1185">Reference proteome</keyword>
<keyword evidence="2" id="KW-0472">Membrane</keyword>
<dbReference type="eggNOG" id="KOG0471">
    <property type="taxonomic scope" value="Eukaryota"/>
</dbReference>
<evidence type="ECO:0000313" key="5">
    <source>
        <dbReference type="EnsemblMetazoa" id="CPIJ020244-PA"/>
    </source>
</evidence>
<evidence type="ECO:0000256" key="1">
    <source>
        <dbReference type="SAM" id="MobiDB-lite"/>
    </source>
</evidence>
<keyword evidence="2" id="KW-1133">Transmembrane helix</keyword>
<name>B0XLM4_CULQU</name>
<dbReference type="PANTHER" id="PTHR46673">
    <property type="entry name" value="4F2 CELL-SURFACE ANTIGEN HEAVY CHAIN"/>
    <property type="match status" value="1"/>
</dbReference>
<dbReference type="AlphaFoldDB" id="B0XLM4"/>